<feature type="transmembrane region" description="Helical" evidence="1">
    <location>
        <begin position="111"/>
        <end position="130"/>
    </location>
</feature>
<dbReference type="Pfam" id="PF07274">
    <property type="entry name" value="DUF1440"/>
    <property type="match status" value="1"/>
</dbReference>
<keyword evidence="1" id="KW-0472">Membrane</keyword>
<dbReference type="Proteomes" id="UP001312908">
    <property type="component" value="Unassembled WGS sequence"/>
</dbReference>
<dbReference type="RefSeq" id="WP_394819249.1">
    <property type="nucleotide sequence ID" value="NZ_JAWJZY010000002.1"/>
</dbReference>
<organism evidence="2 3">
    <name type="scientific">Sorlinia euscelidii</name>
    <dbReference type="NCBI Taxonomy" id="3081148"/>
    <lineage>
        <taxon>Bacteria</taxon>
        <taxon>Pseudomonadati</taxon>
        <taxon>Pseudomonadota</taxon>
        <taxon>Alphaproteobacteria</taxon>
        <taxon>Acetobacterales</taxon>
        <taxon>Acetobacteraceae</taxon>
        <taxon>Sorlinia</taxon>
    </lineage>
</organism>
<feature type="transmembrane region" description="Helical" evidence="1">
    <location>
        <begin position="16"/>
        <end position="35"/>
    </location>
</feature>
<gene>
    <name evidence="2" type="ORF">DOFOFD_04655</name>
</gene>
<feature type="transmembrane region" description="Helical" evidence="1">
    <location>
        <begin position="77"/>
        <end position="99"/>
    </location>
</feature>
<evidence type="ECO:0000313" key="2">
    <source>
        <dbReference type="EMBL" id="MEE8658298.1"/>
    </source>
</evidence>
<name>A0ABU7U1D8_9PROT</name>
<dbReference type="InterPro" id="IPR009898">
    <property type="entry name" value="DUF1440"/>
</dbReference>
<protein>
    <submittedName>
        <fullName evidence="2">DUF1440 domain-containing protein</fullName>
    </submittedName>
</protein>
<keyword evidence="3" id="KW-1185">Reference proteome</keyword>
<accession>A0ABU7U1D8</accession>
<proteinExistence type="predicted"/>
<evidence type="ECO:0000256" key="1">
    <source>
        <dbReference type="SAM" id="Phobius"/>
    </source>
</evidence>
<dbReference type="EMBL" id="JAWJZY010000002">
    <property type="protein sequence ID" value="MEE8658298.1"/>
    <property type="molecule type" value="Genomic_DNA"/>
</dbReference>
<feature type="transmembrane region" description="Helical" evidence="1">
    <location>
        <begin position="142"/>
        <end position="159"/>
    </location>
</feature>
<reference evidence="2 3" key="1">
    <citation type="submission" date="2023-10" db="EMBL/GenBank/DDBJ databases">
        <title>Sorlinia euscelidii gen. nov., sp. nov., an acetic acid bacteria isolated from the gut of Euscelidius variegatus emitter.</title>
        <authorList>
            <person name="Michoud G."/>
            <person name="Marasco R."/>
            <person name="Seferji K."/>
            <person name="Gonella E."/>
            <person name="Garuglieri E."/>
            <person name="Alma A."/>
            <person name="Mapelli F."/>
            <person name="Borin S."/>
            <person name="Daffonchio D."/>
            <person name="Crotti E."/>
        </authorList>
    </citation>
    <scope>NUCLEOTIDE SEQUENCE [LARGE SCALE GENOMIC DNA]</scope>
    <source>
        <strain evidence="2 3">EV16P</strain>
    </source>
</reference>
<keyword evidence="1" id="KW-0812">Transmembrane</keyword>
<keyword evidence="1" id="KW-1133">Transmembrane helix</keyword>
<evidence type="ECO:0000313" key="3">
    <source>
        <dbReference type="Proteomes" id="UP001312908"/>
    </source>
</evidence>
<sequence>MISDQTGSRRHKKADFWTAIWAGFIGGNIASFVKWGSEIPLPPRTPDRVSPPAQMLRDCGLPIDKIVYFYAQHVVNLGVLLVHHAFSIIFAMAYCLGCLRFPRLSLWQGAAFGLVVTVGFHGIVLPLGHWAPPFWQLPFSEIFSESLGHILWAWVIEVFRRYAFMSRRMDYAEPVNREGQVIRHLFREHPLHS</sequence>
<comment type="caution">
    <text evidence="2">The sequence shown here is derived from an EMBL/GenBank/DDBJ whole genome shotgun (WGS) entry which is preliminary data.</text>
</comment>